<sequence>MLHKRLAWLACGLAFALAGCSGDQDPTDPPGSDVEPPTSATAPDFIVQPYLQAPASDQMTVMFETAESNAEIWVRPFDGKGEFTRVSAESHSLDGLVRKAPIHQLSSNTLYEYYVVTKVLGEQRATPRYAFKTWPQAGDGVEQARIIALSDTQLDRDEYAKVLTNVVNQGFLQHECDAAQPQTCAENIAAITISGDVVQVGGNRQHWREQLFGSLAAITPYVPLVTVPGNHDYYSDAELRLYRSYMAPPENGSIGYEDKWYYLDYLDLRLVGLDSYSISGAHGAFNRDTLAVQRQWLKETLNDAEVQGKHFVLGMFHHGCLSEMWNVGESIGSCEMVAELEQYSARTGAVTGHLFGHTHAYSRGQSRDVNHLWLNAASASGYIEPLDDADHQAMQIRDYDTFEISRSEFGYNLLTFHFGDAPTMTLERKKGGFDGDTEFAVVDSLTFSVEDNINLPLVTAGTGEQDASAVELGVQVAMPEAVRAVHWQVSESAEFDGAVFDIWGNRTRRQNLYYGPADEVEGNYESGYVAIDTQADADIFNLKLSDMLNAGPVRVGGDDYYRWNKRYDEQNSHTSSYDAYAGQSRPELALRPGTTWHWRARVRDEHMNWSAWSDVASFDIAGTRTDNLIVNGDGEAGDMSGWDLQKGMMNAITANDNGGFGPAEGTYYFAGRGFGKGAPSDCCEEQVIQEIDVSAYATEIDAGHAYAEFSAMLSTWSGADEPRLQLTALDASGAELEWAGDDVLTSNSSQSWEARQVSGQLPSGARTLRISMGGVRKAGNDNDVYFDDLKLFLYY</sequence>
<dbReference type="eggNOG" id="COG1409">
    <property type="taxonomic scope" value="Bacteria"/>
</dbReference>
<evidence type="ECO:0000256" key="1">
    <source>
        <dbReference type="SAM" id="SignalP"/>
    </source>
</evidence>
<dbReference type="SUPFAM" id="SSF56300">
    <property type="entry name" value="Metallo-dependent phosphatases"/>
    <property type="match status" value="1"/>
</dbReference>
<dbReference type="HOGENOM" id="CLU_353301_0_0_6"/>
<keyword evidence="4" id="KW-1185">Reference proteome</keyword>
<protein>
    <submittedName>
        <fullName evidence="3">Predicted phosphohydrolase</fullName>
    </submittedName>
</protein>
<feature type="chain" id="PRO_5004215930" evidence="1">
    <location>
        <begin position="24"/>
        <end position="795"/>
    </location>
</feature>
<dbReference type="PANTHER" id="PTHR45867">
    <property type="entry name" value="PURPLE ACID PHOSPHATASE"/>
    <property type="match status" value="1"/>
</dbReference>
<dbReference type="PROSITE" id="PS51257">
    <property type="entry name" value="PROKAR_LIPOPROTEIN"/>
    <property type="match status" value="1"/>
</dbReference>
<dbReference type="Proteomes" id="UP000000238">
    <property type="component" value="Chromosome"/>
</dbReference>
<dbReference type="RefSeq" id="WP_011394453.1">
    <property type="nucleotide sequence ID" value="NC_007645.1"/>
</dbReference>
<dbReference type="EMBL" id="CP000155">
    <property type="protein sequence ID" value="ABC27376.1"/>
    <property type="molecule type" value="Genomic_DNA"/>
</dbReference>
<name>Q2SPP8_HAHCH</name>
<dbReference type="InterPro" id="IPR004843">
    <property type="entry name" value="Calcineurin-like_PHP"/>
</dbReference>
<dbReference type="InterPro" id="IPR013783">
    <property type="entry name" value="Ig-like_fold"/>
</dbReference>
<evidence type="ECO:0000259" key="2">
    <source>
        <dbReference type="Pfam" id="PF00149"/>
    </source>
</evidence>
<evidence type="ECO:0000313" key="3">
    <source>
        <dbReference type="EMBL" id="ABC27376.1"/>
    </source>
</evidence>
<dbReference type="Gene3D" id="2.60.40.10">
    <property type="entry name" value="Immunoglobulins"/>
    <property type="match status" value="1"/>
</dbReference>
<gene>
    <name evidence="3" type="ordered locus">HCH_00466</name>
</gene>
<dbReference type="InterPro" id="IPR029052">
    <property type="entry name" value="Metallo-depent_PP-like"/>
</dbReference>
<dbReference type="Gene3D" id="2.60.120.260">
    <property type="entry name" value="Galactose-binding domain-like"/>
    <property type="match status" value="1"/>
</dbReference>
<feature type="signal peptide" evidence="1">
    <location>
        <begin position="1"/>
        <end position="23"/>
    </location>
</feature>
<dbReference type="KEGG" id="hch:HCH_00466"/>
<dbReference type="Gene3D" id="3.60.21.10">
    <property type="match status" value="1"/>
</dbReference>
<dbReference type="AlphaFoldDB" id="Q2SPP8"/>
<organism evidence="3 4">
    <name type="scientific">Hahella chejuensis (strain KCTC 2396)</name>
    <dbReference type="NCBI Taxonomy" id="349521"/>
    <lineage>
        <taxon>Bacteria</taxon>
        <taxon>Pseudomonadati</taxon>
        <taxon>Pseudomonadota</taxon>
        <taxon>Gammaproteobacteria</taxon>
        <taxon>Oceanospirillales</taxon>
        <taxon>Hahellaceae</taxon>
        <taxon>Hahella</taxon>
    </lineage>
</organism>
<evidence type="ECO:0000313" key="4">
    <source>
        <dbReference type="Proteomes" id="UP000000238"/>
    </source>
</evidence>
<dbReference type="GO" id="GO:0016787">
    <property type="term" value="F:hydrolase activity"/>
    <property type="evidence" value="ECO:0007669"/>
    <property type="project" value="UniProtKB-KW"/>
</dbReference>
<accession>Q2SPP8</accession>
<keyword evidence="3" id="KW-0378">Hydrolase</keyword>
<dbReference type="OrthoDB" id="9809781at2"/>
<feature type="domain" description="Calcineurin-like phosphoesterase" evidence="2">
    <location>
        <begin position="145"/>
        <end position="361"/>
    </location>
</feature>
<proteinExistence type="predicted"/>
<dbReference type="Pfam" id="PF00149">
    <property type="entry name" value="Metallophos"/>
    <property type="match status" value="1"/>
</dbReference>
<reference evidence="3 4" key="1">
    <citation type="journal article" date="2005" name="Nucleic Acids Res.">
        <title>Genomic blueprint of Hahella chejuensis, a marine microbe producing an algicidal agent.</title>
        <authorList>
            <person name="Jeong H."/>
            <person name="Yim J.H."/>
            <person name="Lee C."/>
            <person name="Choi S.-H."/>
            <person name="Park Y.K."/>
            <person name="Yoon S.H."/>
            <person name="Hur C.-G."/>
            <person name="Kang H.-Y."/>
            <person name="Kim D."/>
            <person name="Lee H.H."/>
            <person name="Park K.H."/>
            <person name="Park S.-H."/>
            <person name="Park H.-S."/>
            <person name="Lee H.K."/>
            <person name="Oh T.K."/>
            <person name="Kim J.F."/>
        </authorList>
    </citation>
    <scope>NUCLEOTIDE SEQUENCE [LARGE SCALE GENOMIC DNA]</scope>
    <source>
        <strain evidence="3 4">KCTC 2396</strain>
    </source>
</reference>
<keyword evidence="1" id="KW-0732">Signal</keyword>